<dbReference type="EMBL" id="BLAX01000001">
    <property type="protein sequence ID" value="GET33609.1"/>
    <property type="molecule type" value="Genomic_DNA"/>
</dbReference>
<organism evidence="5 6">
    <name type="scientific">Prolixibacter bellariivorans</name>
    <dbReference type="NCBI Taxonomy" id="314319"/>
    <lineage>
        <taxon>Bacteria</taxon>
        <taxon>Pseudomonadati</taxon>
        <taxon>Bacteroidota</taxon>
        <taxon>Bacteroidia</taxon>
        <taxon>Marinilabiliales</taxon>
        <taxon>Prolixibacteraceae</taxon>
        <taxon>Prolixibacter</taxon>
    </lineage>
</organism>
<accession>A0A5M4B0C4</accession>
<dbReference type="Pfam" id="PF00532">
    <property type="entry name" value="Peripla_BP_1"/>
    <property type="match status" value="1"/>
</dbReference>
<keyword evidence="2" id="KW-0238">DNA-binding</keyword>
<dbReference type="OrthoDB" id="9803256at2"/>
<dbReference type="GO" id="GO:0003700">
    <property type="term" value="F:DNA-binding transcription factor activity"/>
    <property type="evidence" value="ECO:0007669"/>
    <property type="project" value="TreeGrafter"/>
</dbReference>
<dbReference type="Gene3D" id="3.40.50.2300">
    <property type="match status" value="2"/>
</dbReference>
<gene>
    <name evidence="5" type="ORF">PbJCM13498_24720</name>
</gene>
<evidence type="ECO:0000313" key="6">
    <source>
        <dbReference type="Proteomes" id="UP000391834"/>
    </source>
</evidence>
<name>A0A5M4B0C4_9BACT</name>
<dbReference type="InterPro" id="IPR000843">
    <property type="entry name" value="HTH_LacI"/>
</dbReference>
<dbReference type="GO" id="GO:0000976">
    <property type="term" value="F:transcription cis-regulatory region binding"/>
    <property type="evidence" value="ECO:0007669"/>
    <property type="project" value="TreeGrafter"/>
</dbReference>
<feature type="domain" description="HTH lacI-type" evidence="4">
    <location>
        <begin position="6"/>
        <end position="60"/>
    </location>
</feature>
<dbReference type="RefSeq" id="WP_025864172.1">
    <property type="nucleotide sequence ID" value="NZ_BLAX01000001.1"/>
</dbReference>
<dbReference type="Pfam" id="PF00356">
    <property type="entry name" value="LacI"/>
    <property type="match status" value="1"/>
</dbReference>
<dbReference type="SUPFAM" id="SSF47413">
    <property type="entry name" value="lambda repressor-like DNA-binding domains"/>
    <property type="match status" value="1"/>
</dbReference>
<reference evidence="5 6" key="1">
    <citation type="submission" date="2019-10" db="EMBL/GenBank/DDBJ databases">
        <title>Prolixibacter strains distinguished by the presence of nitrate reductase genes were adept at nitrate-dependent anaerobic corrosion of metallic iron and carbon steel.</title>
        <authorList>
            <person name="Iino T."/>
            <person name="Shono N."/>
            <person name="Ito K."/>
            <person name="Nakamura R."/>
            <person name="Sueoka K."/>
            <person name="Harayama S."/>
            <person name="Ohkuma M."/>
        </authorList>
    </citation>
    <scope>NUCLEOTIDE SEQUENCE [LARGE SCALE GENOMIC DNA]</scope>
    <source>
        <strain evidence="5 6">JCM 13498</strain>
    </source>
</reference>
<dbReference type="PANTHER" id="PTHR30146:SF109">
    <property type="entry name" value="HTH-TYPE TRANSCRIPTIONAL REGULATOR GALS"/>
    <property type="match status" value="1"/>
</dbReference>
<evidence type="ECO:0000313" key="5">
    <source>
        <dbReference type="EMBL" id="GET33609.1"/>
    </source>
</evidence>
<dbReference type="Proteomes" id="UP000391834">
    <property type="component" value="Unassembled WGS sequence"/>
</dbReference>
<sequence>MGNRYISLKDLANELNVSISTVSRALKDHPDISVEMRQKVKKLAQERNYSPNPLAMGLLKQTTGMIGVIVPDVVTHFYASIIAGIESLARKKGYFVVIASSGESYEKEVEAVENLVKARVDGLIVCLSRETQTYHHFEKIIEQNIPLVFFDRVCLEDRVSCVTADNIDASKRIVHHFKNQGYKRIAFISGPRHLNISKERLAGYMEGLNEAGYPFSPELVEQCNLSLESAKSAMSRLLQLPNPPDAVFGINDTVAFGAMKGIKERKLRIPEDIGLVGFTDEFHATVVEPPLTSITHPTFKIGQEAAKQFFKRMKHQDTHHVSILKTNLIERASSVRNS</sequence>
<dbReference type="InterPro" id="IPR001761">
    <property type="entry name" value="Peripla_BP/Lac1_sug-bd_dom"/>
</dbReference>
<dbReference type="InterPro" id="IPR028082">
    <property type="entry name" value="Peripla_BP_I"/>
</dbReference>
<dbReference type="SUPFAM" id="SSF53822">
    <property type="entry name" value="Periplasmic binding protein-like I"/>
    <property type="match status" value="1"/>
</dbReference>
<evidence type="ECO:0000259" key="4">
    <source>
        <dbReference type="PROSITE" id="PS50932"/>
    </source>
</evidence>
<protein>
    <submittedName>
        <fullName evidence="5">LacI family transcriptional regulator</fullName>
    </submittedName>
</protein>
<dbReference type="PROSITE" id="PS50932">
    <property type="entry name" value="HTH_LACI_2"/>
    <property type="match status" value="1"/>
</dbReference>
<proteinExistence type="predicted"/>
<dbReference type="CDD" id="cd01392">
    <property type="entry name" value="HTH_LacI"/>
    <property type="match status" value="1"/>
</dbReference>
<dbReference type="AlphaFoldDB" id="A0A5M4B0C4"/>
<dbReference type="InterPro" id="IPR010982">
    <property type="entry name" value="Lambda_DNA-bd_dom_sf"/>
</dbReference>
<dbReference type="SMART" id="SM00354">
    <property type="entry name" value="HTH_LACI"/>
    <property type="match status" value="1"/>
</dbReference>
<comment type="caution">
    <text evidence="5">The sequence shown here is derived from an EMBL/GenBank/DDBJ whole genome shotgun (WGS) entry which is preliminary data.</text>
</comment>
<evidence type="ECO:0000256" key="3">
    <source>
        <dbReference type="ARBA" id="ARBA00023163"/>
    </source>
</evidence>
<evidence type="ECO:0000256" key="1">
    <source>
        <dbReference type="ARBA" id="ARBA00023015"/>
    </source>
</evidence>
<keyword evidence="6" id="KW-1185">Reference proteome</keyword>
<dbReference type="CDD" id="cd06267">
    <property type="entry name" value="PBP1_LacI_sugar_binding-like"/>
    <property type="match status" value="1"/>
</dbReference>
<dbReference type="Gene3D" id="1.10.260.40">
    <property type="entry name" value="lambda repressor-like DNA-binding domains"/>
    <property type="match status" value="1"/>
</dbReference>
<keyword evidence="1" id="KW-0805">Transcription regulation</keyword>
<evidence type="ECO:0000256" key="2">
    <source>
        <dbReference type="ARBA" id="ARBA00023125"/>
    </source>
</evidence>
<dbReference type="PANTHER" id="PTHR30146">
    <property type="entry name" value="LACI-RELATED TRANSCRIPTIONAL REPRESSOR"/>
    <property type="match status" value="1"/>
</dbReference>
<keyword evidence="3" id="KW-0804">Transcription</keyword>